<dbReference type="SUPFAM" id="SSF51905">
    <property type="entry name" value="FAD/NAD(P)-binding domain"/>
    <property type="match status" value="1"/>
</dbReference>
<proteinExistence type="predicted"/>
<dbReference type="EC" id="1.3.1.83" evidence="2"/>
<dbReference type="InterPro" id="IPR002938">
    <property type="entry name" value="FAD-bd"/>
</dbReference>
<dbReference type="AlphaFoldDB" id="A0A1W1CID6"/>
<dbReference type="PANTHER" id="PTHR42685">
    <property type="entry name" value="GERANYLGERANYL DIPHOSPHATE REDUCTASE"/>
    <property type="match status" value="1"/>
</dbReference>
<evidence type="ECO:0000313" key="2">
    <source>
        <dbReference type="EMBL" id="SFV65452.1"/>
    </source>
</evidence>
<dbReference type="Gene3D" id="3.50.50.60">
    <property type="entry name" value="FAD/NAD(P)-binding domain"/>
    <property type="match status" value="1"/>
</dbReference>
<feature type="domain" description="FAD-binding" evidence="1">
    <location>
        <begin position="3"/>
        <end position="205"/>
    </location>
</feature>
<sequence>MRETNILIVGGGPAGAQTARYLSSSNIDNILVQRSLKFKKPCGGGIRQDAFDEFELDTKEIIKKVDEVLFVHNENKIKIDISMVGVAIVDRASFDNSLRVDAQEKGTQILEATFISIEVFSEYLVSKIKIGDKYTYIKSKYVVAADGVNSKLRKLINNDEVSSTLTQYCDITAVEQNTCDFHFGRDVAGGHYAWVFPHSDGVDIGTLIDSTDAFNRLKQSLNIQTDVKTLGYKIPEYKNTIFYKDSASQVLPFTYEGIYYALASAKILCDVIINDNEPESYEKVWKNKFHKKFKVLMLLQKVFLYNEFMIRVMMKLFSHKSLHKRVLELWIGKQSIEVNFNFFVKVMKYMFRKA</sequence>
<keyword evidence="2" id="KW-0560">Oxidoreductase</keyword>
<evidence type="ECO:0000259" key="1">
    <source>
        <dbReference type="Pfam" id="PF01494"/>
    </source>
</evidence>
<dbReference type="GO" id="GO:0102067">
    <property type="term" value="F:geranylgeranyl diphosphate reductase activity"/>
    <property type="evidence" value="ECO:0007669"/>
    <property type="project" value="UniProtKB-EC"/>
</dbReference>
<accession>A0A1W1CID6</accession>
<dbReference type="InterPro" id="IPR050407">
    <property type="entry name" value="Geranylgeranyl_reductase"/>
</dbReference>
<dbReference type="InterPro" id="IPR036188">
    <property type="entry name" value="FAD/NAD-bd_sf"/>
</dbReference>
<protein>
    <submittedName>
        <fullName evidence="2">Geranylgeranyl diphosphate reductase</fullName>
        <ecNumber evidence="2">1.3.1.83</ecNumber>
    </submittedName>
</protein>
<dbReference type="EMBL" id="FPHF01000087">
    <property type="protein sequence ID" value="SFV65452.1"/>
    <property type="molecule type" value="Genomic_DNA"/>
</dbReference>
<dbReference type="PANTHER" id="PTHR42685:SF4">
    <property type="entry name" value="GERANYLGERANYL DIPHOSPHATE REDUCTASE, CHLOROPLASTIC"/>
    <property type="match status" value="1"/>
</dbReference>
<name>A0A1W1CID6_9ZZZZ</name>
<gene>
    <name evidence="2" type="ORF">MNB_SM-4-1191</name>
</gene>
<dbReference type="GO" id="GO:0071949">
    <property type="term" value="F:FAD binding"/>
    <property type="evidence" value="ECO:0007669"/>
    <property type="project" value="InterPro"/>
</dbReference>
<dbReference type="PRINTS" id="PR00420">
    <property type="entry name" value="RNGMNOXGNASE"/>
</dbReference>
<reference evidence="2" key="1">
    <citation type="submission" date="2016-10" db="EMBL/GenBank/DDBJ databases">
        <authorList>
            <person name="de Groot N.N."/>
        </authorList>
    </citation>
    <scope>NUCLEOTIDE SEQUENCE</scope>
</reference>
<organism evidence="2">
    <name type="scientific">hydrothermal vent metagenome</name>
    <dbReference type="NCBI Taxonomy" id="652676"/>
    <lineage>
        <taxon>unclassified sequences</taxon>
        <taxon>metagenomes</taxon>
        <taxon>ecological metagenomes</taxon>
    </lineage>
</organism>
<dbReference type="Pfam" id="PF01494">
    <property type="entry name" value="FAD_binding_3"/>
    <property type="match status" value="1"/>
</dbReference>